<evidence type="ECO:0000313" key="4">
    <source>
        <dbReference type="EMBL" id="EMA42441.1"/>
    </source>
</evidence>
<dbReference type="Pfam" id="PF00583">
    <property type="entry name" value="Acetyltransf_1"/>
    <property type="match status" value="1"/>
</dbReference>
<name>M0M9L3_9EURY</name>
<dbReference type="PROSITE" id="PS51186">
    <property type="entry name" value="GNAT"/>
    <property type="match status" value="1"/>
</dbReference>
<reference evidence="4" key="1">
    <citation type="journal article" date="2014" name="PLoS Genet.">
        <title>Phylogenetically driven sequencing of extremely halophilic archaea reveals strategies for static and dynamic osmo-response.</title>
        <authorList>
            <person name="Becker E.A."/>
            <person name="Seitzer P.M."/>
            <person name="Tritt A."/>
            <person name="Larsen D."/>
            <person name="Krusor M."/>
            <person name="Yao A.I."/>
            <person name="Wu D."/>
            <person name="Madern D."/>
            <person name="Eisen J.A."/>
            <person name="Darling A.E."/>
            <person name="Facciotti M.T."/>
        </authorList>
    </citation>
    <scope>NUCLEOTIDE SEQUENCE [LARGE SCALE GENOMIC DNA]</scope>
    <source>
        <strain evidence="4">DSM 5350</strain>
    </source>
</reference>
<dbReference type="InterPro" id="IPR016181">
    <property type="entry name" value="Acyl_CoA_acyltransferase"/>
</dbReference>
<dbReference type="STRING" id="1227455.C449_16992"/>
<dbReference type="InterPro" id="IPR050832">
    <property type="entry name" value="Bact_Acetyltransf"/>
</dbReference>
<dbReference type="FunCoup" id="M0M9L3">
    <property type="interactions" value="1"/>
</dbReference>
<gene>
    <name evidence="4" type="ORF">C449_16992</name>
</gene>
<proteinExistence type="predicted"/>
<dbReference type="PANTHER" id="PTHR43877">
    <property type="entry name" value="AMINOALKYLPHOSPHONATE N-ACETYLTRANSFERASE-RELATED-RELATED"/>
    <property type="match status" value="1"/>
</dbReference>
<evidence type="ECO:0000259" key="3">
    <source>
        <dbReference type="PROSITE" id="PS51186"/>
    </source>
</evidence>
<dbReference type="AlphaFoldDB" id="M0M9L3"/>
<dbReference type="GO" id="GO:0016747">
    <property type="term" value="F:acyltransferase activity, transferring groups other than amino-acyl groups"/>
    <property type="evidence" value="ECO:0007669"/>
    <property type="project" value="InterPro"/>
</dbReference>
<keyword evidence="2" id="KW-0012">Acyltransferase</keyword>
<dbReference type="OrthoDB" id="11597at2157"/>
<comment type="caution">
    <text evidence="4">The sequence shown here is derived from an EMBL/GenBank/DDBJ whole genome shotgun (WGS) entry which is preliminary data.</text>
</comment>
<dbReference type="PATRIC" id="fig|1227455.4.peg.3460"/>
<evidence type="ECO:0000256" key="1">
    <source>
        <dbReference type="ARBA" id="ARBA00022679"/>
    </source>
</evidence>
<evidence type="ECO:0000313" key="5">
    <source>
        <dbReference type="Proteomes" id="UP000011669"/>
    </source>
</evidence>
<organism evidence="4 5">
    <name type="scientific">Halococcus saccharolyticus DSM 5350</name>
    <dbReference type="NCBI Taxonomy" id="1227455"/>
    <lineage>
        <taxon>Archaea</taxon>
        <taxon>Methanobacteriati</taxon>
        <taxon>Methanobacteriota</taxon>
        <taxon>Stenosarchaea group</taxon>
        <taxon>Halobacteria</taxon>
        <taxon>Halobacteriales</taxon>
        <taxon>Halococcaceae</taxon>
        <taxon>Halococcus</taxon>
    </lineage>
</organism>
<dbReference type="InParanoid" id="M0M9L3"/>
<dbReference type="Proteomes" id="UP000011669">
    <property type="component" value="Unassembled WGS sequence"/>
</dbReference>
<dbReference type="Gene3D" id="3.40.630.30">
    <property type="match status" value="1"/>
</dbReference>
<dbReference type="SUPFAM" id="SSF55729">
    <property type="entry name" value="Acyl-CoA N-acyltransferases (Nat)"/>
    <property type="match status" value="1"/>
</dbReference>
<feature type="domain" description="N-acetyltransferase" evidence="3">
    <location>
        <begin position="4"/>
        <end position="186"/>
    </location>
</feature>
<dbReference type="CDD" id="cd04301">
    <property type="entry name" value="NAT_SF"/>
    <property type="match status" value="1"/>
</dbReference>
<dbReference type="EMBL" id="AOMD01000034">
    <property type="protein sequence ID" value="EMA42441.1"/>
    <property type="molecule type" value="Genomic_DNA"/>
</dbReference>
<accession>M0M9L3</accession>
<dbReference type="PANTHER" id="PTHR43877:SF1">
    <property type="entry name" value="ACETYLTRANSFERASE"/>
    <property type="match status" value="1"/>
</dbReference>
<dbReference type="RefSeq" id="WP_006079254.1">
    <property type="nucleotide sequence ID" value="NZ_AOMD01000034.1"/>
</dbReference>
<protein>
    <submittedName>
        <fullName evidence="4">N-acetyltransferase GCN5</fullName>
    </submittedName>
</protein>
<dbReference type="InterPro" id="IPR000182">
    <property type="entry name" value="GNAT_dom"/>
</dbReference>
<sequence>MAGVTVRQSTPVDVAGIQRVARRGWAAAYGDFLAEGTIDRAMDEWYASERVREQITRGDVAHFVACETGDVSGSVSGERTDPRAVEEQVVGYVGGGIPDTNERERGAVWTFYVDPDWWGEGIGTRLFERELDALRERGASRVTVRVLAANTVGRSFYESQGFEVAETGEDDLFGETRAAVTYARDI</sequence>
<evidence type="ECO:0000256" key="2">
    <source>
        <dbReference type="ARBA" id="ARBA00023315"/>
    </source>
</evidence>
<keyword evidence="5" id="KW-1185">Reference proteome</keyword>
<keyword evidence="1 4" id="KW-0808">Transferase</keyword>